<evidence type="ECO:0000256" key="1">
    <source>
        <dbReference type="SAM" id="Coils"/>
    </source>
</evidence>
<sequence>MADAAMRSTATLWSLSDSIHSSRVCQYRPGYMPDRGSVLEGNTNMSSDGTGNGGGNGRASPVFLVTSAPISPSLVSYTFPSSVFDEEPTNPVFRSLGESSREYGGSFGELGARRRGLLSPVAPFHHQRGYETGPFAYHGPPAWSGMPPPPPPPPPPSSWDGTVRSPMPAARESSGGTAPEATPQMVTDCECRSCSMGLLGMCFSQQLARHQASIRTAREAERQFVESRRSQVERLIREEGEMILDHHRGLWASEKQRLVRELFSLREHIQILKDQNLRLRNAASEHSQRTMLYHGGFQASNPPFMEDRFSSPMASWEGVGADGARDNYSAPGSPAHSSSSCSTATAVAATAADDAAVPQSLPPVHRAMSPSPGHGGAIASPEYGPSSPYQSLGLSSPYLPDNPPTSPYVPQNPTSSPHLPQNPTSSPHLPQNPASSPYSPYVPRSPSWPSTFAPAMEAPSGAVSEQQRRSPKRPVSVVDVNEVDARLGGVSPGASAARTTTSAGAPREASPPSKRRRSLSREYFIVKNVSVEEAVDNDEGEGEEDERRLTMHTEQTPNYYSPSLTPAAAPDLSGGSATPTASSTSARPDGERLATEPPLNRTATATPAILVAEAGEMPRHNLSHRLGRSESPCSISSQEAFLEAADDAPLRGPLMIKNIPAQDELFLAALNDRLQPISQGQDALPRAVQGPIAVPVPLSAVSGLPPIVGGVDGRWGAVPANADVPSSQTPPDVGYDGVRIKTERTAPAAWMRRLTRTRIGQSAAPATALSPAPATAPAKTEDTDDDDMKPKAEEPDIPIKLRLTSNFGAPFGRA</sequence>
<feature type="region of interest" description="Disordered" evidence="2">
    <location>
        <begin position="141"/>
        <end position="183"/>
    </location>
</feature>
<evidence type="ECO:0000313" key="3">
    <source>
        <dbReference type="EMBL" id="KAH6607352.1"/>
    </source>
</evidence>
<feature type="compositionally biased region" description="Low complexity" evidence="2">
    <location>
        <begin position="433"/>
        <end position="450"/>
    </location>
</feature>
<evidence type="ECO:0000256" key="2">
    <source>
        <dbReference type="SAM" id="MobiDB-lite"/>
    </source>
</evidence>
<feature type="compositionally biased region" description="Acidic residues" evidence="2">
    <location>
        <begin position="533"/>
        <end position="544"/>
    </location>
</feature>
<protein>
    <submittedName>
        <fullName evidence="3">Uncharacterized protein</fullName>
    </submittedName>
</protein>
<feature type="compositionally biased region" description="Basic and acidic residues" evidence="2">
    <location>
        <begin position="788"/>
        <end position="799"/>
    </location>
</feature>
<feature type="compositionally biased region" description="Low complexity" evidence="2">
    <location>
        <begin position="492"/>
        <end position="512"/>
    </location>
</feature>
<evidence type="ECO:0000313" key="4">
    <source>
        <dbReference type="Proteomes" id="UP000827724"/>
    </source>
</evidence>
<dbReference type="OrthoDB" id="5427699at2759"/>
<keyword evidence="4" id="KW-1185">Reference proteome</keyword>
<feature type="region of interest" description="Disordered" evidence="2">
    <location>
        <begin position="35"/>
        <end position="58"/>
    </location>
</feature>
<feature type="compositionally biased region" description="Polar residues" evidence="2">
    <location>
        <begin position="552"/>
        <end position="564"/>
    </location>
</feature>
<feature type="coiled-coil region" evidence="1">
    <location>
        <begin position="255"/>
        <end position="289"/>
    </location>
</feature>
<dbReference type="Proteomes" id="UP000827724">
    <property type="component" value="Unassembled WGS sequence"/>
</dbReference>
<feature type="region of interest" description="Disordered" evidence="2">
    <location>
        <begin position="361"/>
        <end position="603"/>
    </location>
</feature>
<feature type="compositionally biased region" description="Polar residues" evidence="2">
    <location>
        <begin position="408"/>
        <end position="429"/>
    </location>
</feature>
<feature type="compositionally biased region" description="Low complexity" evidence="2">
    <location>
        <begin position="763"/>
        <end position="778"/>
    </location>
</feature>
<accession>A0A9P8QRM0</accession>
<feature type="compositionally biased region" description="Low complexity" evidence="2">
    <location>
        <begin position="573"/>
        <end position="586"/>
    </location>
</feature>
<organism evidence="3 4">
    <name type="scientific">Trichoderma cornu-damae</name>
    <dbReference type="NCBI Taxonomy" id="654480"/>
    <lineage>
        <taxon>Eukaryota</taxon>
        <taxon>Fungi</taxon>
        <taxon>Dikarya</taxon>
        <taxon>Ascomycota</taxon>
        <taxon>Pezizomycotina</taxon>
        <taxon>Sordariomycetes</taxon>
        <taxon>Hypocreomycetidae</taxon>
        <taxon>Hypocreales</taxon>
        <taxon>Hypocreaceae</taxon>
        <taxon>Trichoderma</taxon>
    </lineage>
</organism>
<feature type="compositionally biased region" description="Pro residues" evidence="2">
    <location>
        <begin position="146"/>
        <end position="157"/>
    </location>
</feature>
<gene>
    <name evidence="3" type="ORF">Trco_003665</name>
</gene>
<dbReference type="EMBL" id="JAIWOZ010000003">
    <property type="protein sequence ID" value="KAH6607352.1"/>
    <property type="molecule type" value="Genomic_DNA"/>
</dbReference>
<feature type="region of interest" description="Disordered" evidence="2">
    <location>
        <begin position="761"/>
        <end position="814"/>
    </location>
</feature>
<keyword evidence="1" id="KW-0175">Coiled coil</keyword>
<reference evidence="3" key="1">
    <citation type="submission" date="2021-08" db="EMBL/GenBank/DDBJ databases">
        <title>Chromosome-Level Trichoderma cornu-damae using Hi-C Data.</title>
        <authorList>
            <person name="Kim C.S."/>
        </authorList>
    </citation>
    <scope>NUCLEOTIDE SEQUENCE</scope>
    <source>
        <strain evidence="3">KA19-0412C</strain>
    </source>
</reference>
<comment type="caution">
    <text evidence="3">The sequence shown here is derived from an EMBL/GenBank/DDBJ whole genome shotgun (WGS) entry which is preliminary data.</text>
</comment>
<dbReference type="AlphaFoldDB" id="A0A9P8QRM0"/>
<proteinExistence type="predicted"/>
<name>A0A9P8QRM0_9HYPO</name>